<evidence type="ECO:0000313" key="2">
    <source>
        <dbReference type="EMBL" id="TQE94341.1"/>
    </source>
</evidence>
<organism evidence="2 3">
    <name type="scientific">Litorilinea aerophila</name>
    <dbReference type="NCBI Taxonomy" id="1204385"/>
    <lineage>
        <taxon>Bacteria</taxon>
        <taxon>Bacillati</taxon>
        <taxon>Chloroflexota</taxon>
        <taxon>Caldilineae</taxon>
        <taxon>Caldilineales</taxon>
        <taxon>Caldilineaceae</taxon>
        <taxon>Litorilinea</taxon>
    </lineage>
</organism>
<name>A0A540VC55_9CHLR</name>
<feature type="region of interest" description="Disordered" evidence="1">
    <location>
        <begin position="124"/>
        <end position="214"/>
    </location>
</feature>
<comment type="caution">
    <text evidence="2">The sequence shown here is derived from an EMBL/GenBank/DDBJ whole genome shotgun (WGS) entry which is preliminary data.</text>
</comment>
<keyword evidence="3" id="KW-1185">Reference proteome</keyword>
<dbReference type="Proteomes" id="UP000317371">
    <property type="component" value="Unassembled WGS sequence"/>
</dbReference>
<dbReference type="RefSeq" id="WP_141611448.1">
    <property type="nucleotide sequence ID" value="NZ_VIGC02000025.1"/>
</dbReference>
<dbReference type="OrthoDB" id="164128at2"/>
<dbReference type="InParanoid" id="A0A540VC55"/>
<evidence type="ECO:0000313" key="3">
    <source>
        <dbReference type="Proteomes" id="UP000317371"/>
    </source>
</evidence>
<dbReference type="EMBL" id="VIGC01000025">
    <property type="protein sequence ID" value="TQE94341.1"/>
    <property type="molecule type" value="Genomic_DNA"/>
</dbReference>
<accession>A0A540VC55</accession>
<dbReference type="AlphaFoldDB" id="A0A540VC55"/>
<evidence type="ECO:0000256" key="1">
    <source>
        <dbReference type="SAM" id="MobiDB-lite"/>
    </source>
</evidence>
<protein>
    <submittedName>
        <fullName evidence="2">NYN domain-containing protein</fullName>
    </submittedName>
</protein>
<reference evidence="2 3" key="1">
    <citation type="submission" date="2019-06" db="EMBL/GenBank/DDBJ databases">
        <title>Genome sequence of Litorilinea aerophila BAA-2444.</title>
        <authorList>
            <person name="Maclea K.S."/>
            <person name="Maurais E.G."/>
            <person name="Iannazzi L.C."/>
        </authorList>
    </citation>
    <scope>NUCLEOTIDE SEQUENCE [LARGE SCALE GENOMIC DNA]</scope>
    <source>
        <strain evidence="2 3">ATCC BAA-2444</strain>
    </source>
</reference>
<dbReference type="Pfam" id="PF05991">
    <property type="entry name" value="NYN_YacP"/>
    <property type="match status" value="1"/>
</dbReference>
<dbReference type="InterPro" id="IPR010298">
    <property type="entry name" value="YacP-like"/>
</dbReference>
<proteinExistence type="predicted"/>
<sequence length="214" mass="23387">MPLLIDGHNLIGAGVFADIDLADEDDEARLVARLRVWKSRYRGKITVVFDRGIPGGRDPRLGGAGVEVIFAAHPAEADDLIRRRIHRRTPGLILVSNDEALLREAAAYGVETWRGQEFVERFTPKNPKLEAEAEPGTEPDLQLSEQEVAEWLALFGKSKTRRRTGKRRPKSGAGSDAPAGRGRQAKARKPKDGSSGGRAPKKRKPGGGQSRDAQ</sequence>
<gene>
    <name evidence="2" type="ORF">FKZ61_17500</name>
</gene>
<feature type="compositionally biased region" description="Basic residues" evidence="1">
    <location>
        <begin position="158"/>
        <end position="170"/>
    </location>
</feature>